<dbReference type="EMBL" id="JZWV01000496">
    <property type="protein sequence ID" value="KJY31394.1"/>
    <property type="molecule type" value="Genomic_DNA"/>
</dbReference>
<organism evidence="3 4">
    <name type="scientific">Streptomyces katrae</name>
    <dbReference type="NCBI Taxonomy" id="68223"/>
    <lineage>
        <taxon>Bacteria</taxon>
        <taxon>Bacillati</taxon>
        <taxon>Actinomycetota</taxon>
        <taxon>Actinomycetes</taxon>
        <taxon>Kitasatosporales</taxon>
        <taxon>Streptomycetaceae</taxon>
        <taxon>Streptomyces</taxon>
    </lineage>
</organism>
<dbReference type="SUPFAM" id="SSF53474">
    <property type="entry name" value="alpha/beta-Hydrolases"/>
    <property type="match status" value="1"/>
</dbReference>
<dbReference type="AlphaFoldDB" id="A0A0F4JC52"/>
<evidence type="ECO:0000313" key="4">
    <source>
        <dbReference type="Proteomes" id="UP000033551"/>
    </source>
</evidence>
<evidence type="ECO:0000259" key="2">
    <source>
        <dbReference type="Pfam" id="PF06259"/>
    </source>
</evidence>
<keyword evidence="4" id="KW-1185">Reference proteome</keyword>
<gene>
    <name evidence="3" type="ORF">VR44_18245</name>
</gene>
<dbReference type="InterPro" id="IPR029058">
    <property type="entry name" value="AB_hydrolase_fold"/>
</dbReference>
<dbReference type="ESTHER" id="9actn-a0a0f4jc52">
    <property type="family name" value="Duf_1023"/>
</dbReference>
<protein>
    <recommendedName>
        <fullName evidence="2">DUF1023 domain-containing protein</fullName>
    </recommendedName>
</protein>
<reference evidence="3 4" key="1">
    <citation type="submission" date="2015-02" db="EMBL/GenBank/DDBJ databases">
        <authorList>
            <person name="Ju K.-S."/>
            <person name="Doroghazi J.R."/>
            <person name="Metcalf W."/>
        </authorList>
    </citation>
    <scope>NUCLEOTIDE SEQUENCE [LARGE SCALE GENOMIC DNA]</scope>
    <source>
        <strain evidence="3 4">NRRL ISP-5550</strain>
    </source>
</reference>
<evidence type="ECO:0000313" key="3">
    <source>
        <dbReference type="EMBL" id="KJY31394.1"/>
    </source>
</evidence>
<dbReference type="Pfam" id="PF06259">
    <property type="entry name" value="Abhydrolase_8"/>
    <property type="match status" value="1"/>
</dbReference>
<dbReference type="OrthoDB" id="5969911at2"/>
<feature type="domain" description="DUF1023" evidence="2">
    <location>
        <begin position="370"/>
        <end position="531"/>
    </location>
</feature>
<dbReference type="PATRIC" id="fig|68223.7.peg.8196"/>
<dbReference type="RefSeq" id="WP_045948588.1">
    <property type="nucleotide sequence ID" value="NZ_JZWV01000496.1"/>
</dbReference>
<dbReference type="Proteomes" id="UP000033551">
    <property type="component" value="Unassembled WGS sequence"/>
</dbReference>
<feature type="region of interest" description="Disordered" evidence="1">
    <location>
        <begin position="113"/>
        <end position="147"/>
    </location>
</feature>
<proteinExistence type="predicted"/>
<dbReference type="InterPro" id="IPR010427">
    <property type="entry name" value="DUF1023"/>
</dbReference>
<sequence length="614" mass="65591">MDYAALKALKPSEFTEAADGYKAASSMADHAYGDTEGQISARLRAGLSGVAVEAALGSLRTLAENFHYVQTECALAATSLKALAAAFTDAKRKLEDAVEDAAAAKFTVGADGSVTFPPGGEPKDGKIPDGGTVTGSAKGKPSGGVIDPTRDANDLASALERQAANIHPNPNFGKAVEIANRIAQAVAEATEADNLWAPRLRKLKADDDLVVSDRDWTDVQSDTADVRTAAKDYLDHIKPPPKGDDPKANADWWNGLSPDDQSAYLSLNASQVGALDGLPSVVRDEANRTVLAEKTAEFQIRYDAIPPVPKKWIGLGRATRINPEWREWQDKYADDKAFLDRNLKGMKAVQDRFDKTGQDGLPEAYLLGLDTKGGGRSIVANGNPDTATHTAVFVPGTFTDITKTEQYLHHTGELWKETHARLPGENVSTISWIGYDAPQSIVPEAMKKHWALEAAPDLNHFMAGLEHVQGGADKSHTTIIGHSYGSTVVGAASNAGDLRADDIIAVGSPGMMVKHAGDLDVGADHVWSQAASTWDDQVPLGGKIAGLGGDTEMWQELLPFGTVWGSNVPSDEDFGAHIMANDSDSHTDYWRDHSLSIQNQAEVIAGHYDKVKSG</sequence>
<evidence type="ECO:0000256" key="1">
    <source>
        <dbReference type="SAM" id="MobiDB-lite"/>
    </source>
</evidence>
<accession>A0A0F4JC52</accession>
<comment type="caution">
    <text evidence="3">The sequence shown here is derived from an EMBL/GenBank/DDBJ whole genome shotgun (WGS) entry which is preliminary data.</text>
</comment>
<name>A0A0F4JC52_9ACTN</name>